<evidence type="ECO:0000256" key="6">
    <source>
        <dbReference type="ARBA" id="ARBA00023125"/>
    </source>
</evidence>
<dbReference type="InterPro" id="IPR003738">
    <property type="entry name" value="SRAP"/>
</dbReference>
<keyword evidence="7" id="KW-0456">Lyase</keyword>
<dbReference type="SUPFAM" id="SSF143081">
    <property type="entry name" value="BB1717-like"/>
    <property type="match status" value="1"/>
</dbReference>
<comment type="similarity">
    <text evidence="1 8">Belongs to the SOS response-associated peptidase family.</text>
</comment>
<dbReference type="InterPro" id="IPR036590">
    <property type="entry name" value="SRAP-like"/>
</dbReference>
<evidence type="ECO:0000256" key="5">
    <source>
        <dbReference type="ARBA" id="ARBA00023124"/>
    </source>
</evidence>
<evidence type="ECO:0000313" key="10">
    <source>
        <dbReference type="Proteomes" id="UP000392064"/>
    </source>
</evidence>
<protein>
    <recommendedName>
        <fullName evidence="8">Abasic site processing protein</fullName>
        <ecNumber evidence="8">3.4.-.-</ecNumber>
    </recommendedName>
</protein>
<dbReference type="Gene3D" id="3.90.1680.10">
    <property type="entry name" value="SOS response associated peptidase-like"/>
    <property type="match status" value="1"/>
</dbReference>
<dbReference type="Proteomes" id="UP000392064">
    <property type="component" value="Chromosome"/>
</dbReference>
<gene>
    <name evidence="9" type="ORF">GEV26_04440</name>
</gene>
<dbReference type="RefSeq" id="WP_153651943.1">
    <property type="nucleotide sequence ID" value="NZ_CP045737.1"/>
</dbReference>
<evidence type="ECO:0000256" key="8">
    <source>
        <dbReference type="RuleBase" id="RU364100"/>
    </source>
</evidence>
<keyword evidence="5" id="KW-0190">Covalent protein-DNA linkage</keyword>
<dbReference type="PANTHER" id="PTHR13604:SF0">
    <property type="entry name" value="ABASIC SITE PROCESSING PROTEIN HMCES"/>
    <property type="match status" value="1"/>
</dbReference>
<evidence type="ECO:0000256" key="1">
    <source>
        <dbReference type="ARBA" id="ARBA00008136"/>
    </source>
</evidence>
<evidence type="ECO:0000313" key="9">
    <source>
        <dbReference type="EMBL" id="QGG40672.1"/>
    </source>
</evidence>
<dbReference type="GO" id="GO:0008233">
    <property type="term" value="F:peptidase activity"/>
    <property type="evidence" value="ECO:0007669"/>
    <property type="project" value="UniProtKB-KW"/>
</dbReference>
<accession>A0A5Q2MHY9</accession>
<evidence type="ECO:0000256" key="2">
    <source>
        <dbReference type="ARBA" id="ARBA00022670"/>
    </source>
</evidence>
<dbReference type="GO" id="GO:0016829">
    <property type="term" value="F:lyase activity"/>
    <property type="evidence" value="ECO:0007669"/>
    <property type="project" value="UniProtKB-KW"/>
</dbReference>
<keyword evidence="2 8" id="KW-0645">Protease</keyword>
<reference evidence="9 10" key="1">
    <citation type="submission" date="2019-11" db="EMBL/GenBank/DDBJ databases">
        <authorList>
            <person name="Li J."/>
        </authorList>
    </citation>
    <scope>NUCLEOTIDE SEQUENCE [LARGE SCALE GENOMIC DNA]</scope>
    <source>
        <strain evidence="9 10">MF47</strain>
    </source>
</reference>
<dbReference type="GO" id="GO:0003697">
    <property type="term" value="F:single-stranded DNA binding"/>
    <property type="evidence" value="ECO:0007669"/>
    <property type="project" value="InterPro"/>
</dbReference>
<proteinExistence type="inferred from homology"/>
<dbReference type="PANTHER" id="PTHR13604">
    <property type="entry name" value="DC12-RELATED"/>
    <property type="match status" value="1"/>
</dbReference>
<evidence type="ECO:0000256" key="3">
    <source>
        <dbReference type="ARBA" id="ARBA00022763"/>
    </source>
</evidence>
<keyword evidence="3" id="KW-0227">DNA damage</keyword>
<keyword evidence="6" id="KW-0238">DNA-binding</keyword>
<dbReference type="Pfam" id="PF02586">
    <property type="entry name" value="SRAP"/>
    <property type="match status" value="1"/>
</dbReference>
<sequence>MCGRYATTQTAASLHQAFEADLAGSFVEPEPDYNMAPTKLAPVVIGRRDEATDPSAPARRELLTAKWGLIPSWAKDPSIGNRMINARSETVAEKPAFKKAFARRRALVPADGYYEWYAGEPAEGKKKPTKQPFYITPKDGSVLAMAGLYEFWKDRAADDWVISYTILTTTAEDSLGHVHERMPLFLEPQAYDAWLDPAPRGTDELLGLLIPAAPGRLDAFPVSTAVNNVRNNGPELILPLPAEHAE</sequence>
<dbReference type="GO" id="GO:0106300">
    <property type="term" value="P:protein-DNA covalent cross-linking repair"/>
    <property type="evidence" value="ECO:0007669"/>
    <property type="project" value="InterPro"/>
</dbReference>
<keyword evidence="4 8" id="KW-0378">Hydrolase</keyword>
<organism evidence="9 10">
    <name type="scientific">Aeromicrobium yanjiei</name>
    <dbReference type="NCBI Taxonomy" id="2662028"/>
    <lineage>
        <taxon>Bacteria</taxon>
        <taxon>Bacillati</taxon>
        <taxon>Actinomycetota</taxon>
        <taxon>Actinomycetes</taxon>
        <taxon>Propionibacteriales</taxon>
        <taxon>Nocardioidaceae</taxon>
        <taxon>Aeromicrobium</taxon>
    </lineage>
</organism>
<dbReference type="AlphaFoldDB" id="A0A5Q2MHY9"/>
<name>A0A5Q2MHY9_9ACTN</name>
<dbReference type="EC" id="3.4.-.-" evidence="8"/>
<evidence type="ECO:0000256" key="7">
    <source>
        <dbReference type="ARBA" id="ARBA00023239"/>
    </source>
</evidence>
<evidence type="ECO:0000256" key="4">
    <source>
        <dbReference type="ARBA" id="ARBA00022801"/>
    </source>
</evidence>
<dbReference type="EMBL" id="CP045737">
    <property type="protein sequence ID" value="QGG40672.1"/>
    <property type="molecule type" value="Genomic_DNA"/>
</dbReference>
<dbReference type="KEGG" id="aef:GEV26_04440"/>
<keyword evidence="10" id="KW-1185">Reference proteome</keyword>
<dbReference type="GO" id="GO:0006508">
    <property type="term" value="P:proteolysis"/>
    <property type="evidence" value="ECO:0007669"/>
    <property type="project" value="UniProtKB-KW"/>
</dbReference>